<sequence>MTAYLDTTQDAARALVMRGIRGPLVMLNLLRFREVADYSHAPQLAPAEPISGAKAYDLYTKQVQPLLEASGGRLLFKGEAGRFLIGPEDEQWDLAMLVEQSSLESFFAFAQEPKMEAILAHRTAALLDSRLLPLAQLA</sequence>
<dbReference type="PATRIC" id="fig|874156.12.peg.487"/>
<name>A0A0H0XPD1_9SPHN</name>
<protein>
    <recommendedName>
        <fullName evidence="1">DUF1330 domain-containing protein</fullName>
    </recommendedName>
</protein>
<dbReference type="SUPFAM" id="SSF54909">
    <property type="entry name" value="Dimeric alpha+beta barrel"/>
    <property type="match status" value="1"/>
</dbReference>
<comment type="caution">
    <text evidence="2">The sequence shown here is derived from an EMBL/GenBank/DDBJ whole genome shotgun (WGS) entry which is preliminary data.</text>
</comment>
<evidence type="ECO:0000313" key="2">
    <source>
        <dbReference type="EMBL" id="KLI64458.1"/>
    </source>
</evidence>
<gene>
    <name evidence="2" type="ORF">AAV99_02335</name>
</gene>
<dbReference type="Gene3D" id="3.30.70.100">
    <property type="match status" value="1"/>
</dbReference>
<evidence type="ECO:0000259" key="1">
    <source>
        <dbReference type="Pfam" id="PF07045"/>
    </source>
</evidence>
<keyword evidence="3" id="KW-1185">Reference proteome</keyword>
<dbReference type="OrthoDB" id="8909581at2"/>
<dbReference type="EMBL" id="LBHU01000001">
    <property type="protein sequence ID" value="KLI64458.1"/>
    <property type="molecule type" value="Genomic_DNA"/>
</dbReference>
<dbReference type="Pfam" id="PF07045">
    <property type="entry name" value="DUF1330"/>
    <property type="match status" value="1"/>
</dbReference>
<dbReference type="STRING" id="874156.GCA_001021555_00813"/>
<dbReference type="Proteomes" id="UP000053455">
    <property type="component" value="Unassembled WGS sequence"/>
</dbReference>
<dbReference type="RefSeq" id="WP_047092322.1">
    <property type="nucleotide sequence ID" value="NZ_LBHU01000001.1"/>
</dbReference>
<organism evidence="2 3">
    <name type="scientific">Aurantiacibacter marinus</name>
    <dbReference type="NCBI Taxonomy" id="874156"/>
    <lineage>
        <taxon>Bacteria</taxon>
        <taxon>Pseudomonadati</taxon>
        <taxon>Pseudomonadota</taxon>
        <taxon>Alphaproteobacteria</taxon>
        <taxon>Sphingomonadales</taxon>
        <taxon>Erythrobacteraceae</taxon>
        <taxon>Aurantiacibacter</taxon>
    </lineage>
</organism>
<dbReference type="PANTHER" id="PTHR40257:SF1">
    <property type="entry name" value="DUF1330 DOMAIN-CONTAINING PROTEIN"/>
    <property type="match status" value="1"/>
</dbReference>
<dbReference type="InterPro" id="IPR011008">
    <property type="entry name" value="Dimeric_a/b-barrel"/>
</dbReference>
<dbReference type="AlphaFoldDB" id="A0A0H0XPD1"/>
<proteinExistence type="predicted"/>
<evidence type="ECO:0000313" key="3">
    <source>
        <dbReference type="Proteomes" id="UP000053455"/>
    </source>
</evidence>
<dbReference type="InterPro" id="IPR010753">
    <property type="entry name" value="DUF1330"/>
</dbReference>
<reference evidence="2 3" key="1">
    <citation type="submission" date="2015-04" db="EMBL/GenBank/DDBJ databases">
        <title>The draft genome sequence of Erythrobacter marinus HWDM-33.</title>
        <authorList>
            <person name="Zhuang L."/>
            <person name="Liu Y."/>
            <person name="Shao Z."/>
        </authorList>
    </citation>
    <scope>NUCLEOTIDE SEQUENCE [LARGE SCALE GENOMIC DNA]</scope>
    <source>
        <strain evidence="2 3">HWDM-33</strain>
    </source>
</reference>
<feature type="domain" description="DUF1330" evidence="1">
    <location>
        <begin position="53"/>
        <end position="125"/>
    </location>
</feature>
<accession>A0A0H0XPD1</accession>
<dbReference type="PANTHER" id="PTHR40257">
    <property type="match status" value="1"/>
</dbReference>